<evidence type="ECO:0000259" key="6">
    <source>
        <dbReference type="Pfam" id="PF04825"/>
    </source>
</evidence>
<dbReference type="CDD" id="cd21789">
    <property type="entry name" value="Rad21_Rec8_M_SpRec8p-like"/>
    <property type="match status" value="1"/>
</dbReference>
<dbReference type="Pfam" id="PF04825">
    <property type="entry name" value="Rad21_Rec8_N"/>
    <property type="match status" value="1"/>
</dbReference>
<dbReference type="Gene3D" id="1.10.10.580">
    <property type="entry name" value="Structural maintenance of chromosome 1. Chain E"/>
    <property type="match status" value="1"/>
</dbReference>
<name>A0A8H6KTJ3_9PEZI</name>
<dbReference type="InterPro" id="IPR006909">
    <property type="entry name" value="Rad21/Rec8_C_eu"/>
</dbReference>
<comment type="similarity">
    <text evidence="2">Belongs to the rad21 family.</text>
</comment>
<dbReference type="InterPro" id="IPR039781">
    <property type="entry name" value="Rad21/Rec8-like"/>
</dbReference>
<sequence>MFYSHEILNNTQFGVATIWHAANFGPRGTALKKLSRKAIEDVDIPGACETITQPGPPISLRMQSQLLCGTTRIYDRHFYYLEGDTVKLWQALRYFKADDGTVPNAGQTRREHITLGDAPNFVPSSTIPQFSLDDGSLLFGFPSHLSSGSSQKRKSQSQLSPLDRDGDGDLLFFDEPDIIHLNVSSSPLGAFNFPSPLNRRSAANSTFLPRTKDELDDMDVLGVFGDDDHDGGLHMRINPETGALMDDDEDIFIANDDLELPVLPRPDHPQSDAPVQEGPRPEHQQEDQIIFDADVPLMRSGPPPVAPPVAPPAASAVAPAATRAKRARRITMIDPGRTTLSTAILKGWENDYVERAESEKNKRQRATLAQARENAYHFVLGRGLGDVGDSRGIMGVTYPLAQMYAGDGLRDRVYGLPAGRVGTPPRGHRRTSAEAFGEDEENRNVRSRVETPVTPQQSRQINNLELDMDNFGVVLNDESMPEIGLKAQQPMAERLSSSIMPWNQTPSVGRPSSVTGPNLQQSGRQLSSHRGSSLPPFGPEHSSEFDPTPGSQRPASDAGGLLDGLQSQENSQWSRPTMDAESQAFLEWIEGENKTMGKAKEGDAKKNRRWIDFEQLARPGREGHVVASQAFYHVLVLATKDRISVEQDAENFRPFGTIRIGVDMTAHLDENDIDMT</sequence>
<evidence type="ECO:0000313" key="7">
    <source>
        <dbReference type="EMBL" id="KAF6837429.1"/>
    </source>
</evidence>
<evidence type="ECO:0000256" key="3">
    <source>
        <dbReference type="ARBA" id="ARBA00023242"/>
    </source>
</evidence>
<dbReference type="GO" id="GO:0030892">
    <property type="term" value="C:mitotic cohesin complex"/>
    <property type="evidence" value="ECO:0007669"/>
    <property type="project" value="TreeGrafter"/>
</dbReference>
<feature type="domain" description="Rad21/Rec8-like protein C-terminal eukaryotic" evidence="5">
    <location>
        <begin position="626"/>
        <end position="658"/>
    </location>
</feature>
<dbReference type="PANTHER" id="PTHR12585:SF69">
    <property type="entry name" value="FI11703P"/>
    <property type="match status" value="1"/>
</dbReference>
<protein>
    <submittedName>
        <fullName evidence="7">Rad21 rec8 n terminal domain-containing protein</fullName>
    </submittedName>
</protein>
<dbReference type="GO" id="GO:0003682">
    <property type="term" value="F:chromatin binding"/>
    <property type="evidence" value="ECO:0007669"/>
    <property type="project" value="TreeGrafter"/>
</dbReference>
<dbReference type="InterPro" id="IPR006910">
    <property type="entry name" value="Rad21_Rec8_N"/>
</dbReference>
<evidence type="ECO:0000256" key="4">
    <source>
        <dbReference type="SAM" id="MobiDB-lite"/>
    </source>
</evidence>
<gene>
    <name evidence="7" type="ORF">CPLU01_03053</name>
</gene>
<dbReference type="GO" id="GO:0005634">
    <property type="term" value="C:nucleus"/>
    <property type="evidence" value="ECO:0007669"/>
    <property type="project" value="UniProtKB-SubCell"/>
</dbReference>
<dbReference type="Pfam" id="PF04824">
    <property type="entry name" value="Rad21_Rec8"/>
    <property type="match status" value="1"/>
</dbReference>
<dbReference type="InterPro" id="IPR023093">
    <property type="entry name" value="ScpA-like_C"/>
</dbReference>
<evidence type="ECO:0000313" key="8">
    <source>
        <dbReference type="Proteomes" id="UP000654918"/>
    </source>
</evidence>
<feature type="region of interest" description="Disordered" evidence="4">
    <location>
        <begin position="501"/>
        <end position="579"/>
    </location>
</feature>
<dbReference type="Proteomes" id="UP000654918">
    <property type="component" value="Unassembled WGS sequence"/>
</dbReference>
<evidence type="ECO:0000256" key="1">
    <source>
        <dbReference type="ARBA" id="ARBA00004123"/>
    </source>
</evidence>
<dbReference type="GO" id="GO:1990414">
    <property type="term" value="P:replication-born double-strand break repair via sister chromatid exchange"/>
    <property type="evidence" value="ECO:0007669"/>
    <property type="project" value="TreeGrafter"/>
</dbReference>
<keyword evidence="8" id="KW-1185">Reference proteome</keyword>
<reference evidence="7" key="1">
    <citation type="journal article" date="2020" name="Phytopathology">
        <title>Genome Sequence Resources of Colletotrichum truncatum, C. plurivorum, C. musicola, and C. sojae: Four Species Pathogenic to Soybean (Glycine max).</title>
        <authorList>
            <person name="Rogerio F."/>
            <person name="Boufleur T.R."/>
            <person name="Ciampi-Guillardi M."/>
            <person name="Sukno S.A."/>
            <person name="Thon M.R."/>
            <person name="Massola Junior N.S."/>
            <person name="Baroncelli R."/>
        </authorList>
    </citation>
    <scope>NUCLEOTIDE SEQUENCE</scope>
    <source>
        <strain evidence="7">LFN00145</strain>
    </source>
</reference>
<dbReference type="InterPro" id="IPR036390">
    <property type="entry name" value="WH_DNA-bd_sf"/>
</dbReference>
<dbReference type="AlphaFoldDB" id="A0A8H6KTJ3"/>
<dbReference type="SUPFAM" id="SSF46785">
    <property type="entry name" value="Winged helix' DNA-binding domain"/>
    <property type="match status" value="1"/>
</dbReference>
<evidence type="ECO:0000256" key="2">
    <source>
        <dbReference type="ARBA" id="ARBA00009870"/>
    </source>
</evidence>
<dbReference type="GO" id="GO:0007064">
    <property type="term" value="P:mitotic sister chromatid cohesion"/>
    <property type="evidence" value="ECO:0007669"/>
    <property type="project" value="TreeGrafter"/>
</dbReference>
<dbReference type="PANTHER" id="PTHR12585">
    <property type="entry name" value="SCC1 / RAD21 FAMILY MEMBER"/>
    <property type="match status" value="1"/>
</dbReference>
<keyword evidence="3" id="KW-0539">Nucleus</keyword>
<feature type="compositionally biased region" description="Polar residues" evidence="4">
    <location>
        <begin position="565"/>
        <end position="575"/>
    </location>
</feature>
<proteinExistence type="inferred from homology"/>
<organism evidence="7 8">
    <name type="scientific">Colletotrichum plurivorum</name>
    <dbReference type="NCBI Taxonomy" id="2175906"/>
    <lineage>
        <taxon>Eukaryota</taxon>
        <taxon>Fungi</taxon>
        <taxon>Dikarya</taxon>
        <taxon>Ascomycota</taxon>
        <taxon>Pezizomycotina</taxon>
        <taxon>Sordariomycetes</taxon>
        <taxon>Hypocreomycetidae</taxon>
        <taxon>Glomerellales</taxon>
        <taxon>Glomerellaceae</taxon>
        <taxon>Colletotrichum</taxon>
        <taxon>Colletotrichum orchidearum species complex</taxon>
    </lineage>
</organism>
<feature type="compositionally biased region" description="Polar residues" evidence="4">
    <location>
        <begin position="453"/>
        <end position="463"/>
    </location>
</feature>
<feature type="region of interest" description="Disordered" evidence="4">
    <location>
        <begin position="417"/>
        <end position="463"/>
    </location>
</feature>
<evidence type="ECO:0000259" key="5">
    <source>
        <dbReference type="Pfam" id="PF04824"/>
    </source>
</evidence>
<dbReference type="EMBL" id="WIGO01000025">
    <property type="protein sequence ID" value="KAF6837429.1"/>
    <property type="molecule type" value="Genomic_DNA"/>
</dbReference>
<feature type="domain" description="Rad21/Rec8-like protein N-terminal" evidence="6">
    <location>
        <begin position="1"/>
        <end position="96"/>
    </location>
</feature>
<comment type="subcellular location">
    <subcellularLocation>
        <location evidence="1">Nucleus</location>
    </subcellularLocation>
</comment>
<accession>A0A8H6KTJ3</accession>
<feature type="compositionally biased region" description="Polar residues" evidence="4">
    <location>
        <begin position="501"/>
        <end position="531"/>
    </location>
</feature>
<feature type="region of interest" description="Disordered" evidence="4">
    <location>
        <begin position="261"/>
        <end position="285"/>
    </location>
</feature>
<comment type="caution">
    <text evidence="7">The sequence shown here is derived from an EMBL/GenBank/DDBJ whole genome shotgun (WGS) entry which is preliminary data.</text>
</comment>